<dbReference type="PANTHER" id="PTHR40446">
    <property type="entry name" value="N-ACETYLGLUCOSAMINE-1-PHOSPHODIESTER ALPHA-N-ACETYLGLUCOSAMINIDASE"/>
    <property type="match status" value="1"/>
</dbReference>
<reference evidence="5" key="1">
    <citation type="journal article" date="2019" name="Int. J. Syst. Evol. Microbiol.">
        <title>The Global Catalogue of Microorganisms (GCM) 10K type strain sequencing project: providing services to taxonomists for standard genome sequencing and annotation.</title>
        <authorList>
            <consortium name="The Broad Institute Genomics Platform"/>
            <consortium name="The Broad Institute Genome Sequencing Center for Infectious Disease"/>
            <person name="Wu L."/>
            <person name="Ma J."/>
        </authorList>
    </citation>
    <scope>NUCLEOTIDE SEQUENCE [LARGE SCALE GENOMIC DNA]</scope>
    <source>
        <strain evidence="5">CGMCC 1.12749</strain>
    </source>
</reference>
<gene>
    <name evidence="4" type="ORF">GCM10011323_27280</name>
</gene>
<organism evidence="4 5">
    <name type="scientific">Pontibacter amylolyticus</name>
    <dbReference type="NCBI Taxonomy" id="1424080"/>
    <lineage>
        <taxon>Bacteria</taxon>
        <taxon>Pseudomonadati</taxon>
        <taxon>Bacteroidota</taxon>
        <taxon>Cytophagia</taxon>
        <taxon>Cytophagales</taxon>
        <taxon>Hymenobacteraceae</taxon>
        <taxon>Pontibacter</taxon>
    </lineage>
</organism>
<dbReference type="Proteomes" id="UP000634043">
    <property type="component" value="Unassembled WGS sequence"/>
</dbReference>
<dbReference type="Pfam" id="PF00149">
    <property type="entry name" value="Metallophos"/>
    <property type="match status" value="1"/>
</dbReference>
<dbReference type="Pfam" id="PF07452">
    <property type="entry name" value="CHRD"/>
    <property type="match status" value="1"/>
</dbReference>
<dbReference type="PANTHER" id="PTHR40446:SF2">
    <property type="entry name" value="N-ACETYLGLUCOSAMINE-1-PHOSPHODIESTER ALPHA-N-ACETYLGLUCOSAMINIDASE"/>
    <property type="match status" value="1"/>
</dbReference>
<evidence type="ECO:0000256" key="1">
    <source>
        <dbReference type="SAM" id="MobiDB-lite"/>
    </source>
</evidence>
<dbReference type="SUPFAM" id="SSF75011">
    <property type="entry name" value="3-carboxy-cis,cis-mucoante lactonizing enzyme"/>
    <property type="match status" value="1"/>
</dbReference>
<protein>
    <recommendedName>
        <fullName evidence="3">CHRD domain-containing protein</fullName>
    </recommendedName>
</protein>
<feature type="chain" id="PRO_5047205571" description="CHRD domain-containing protein" evidence="2">
    <location>
        <begin position="25"/>
        <end position="1314"/>
    </location>
</feature>
<dbReference type="SMART" id="SM00754">
    <property type="entry name" value="CHRD"/>
    <property type="match status" value="1"/>
</dbReference>
<keyword evidence="2" id="KW-0732">Signal</keyword>
<feature type="signal peptide" evidence="2">
    <location>
        <begin position="1"/>
        <end position="24"/>
    </location>
</feature>
<keyword evidence="5" id="KW-1185">Reference proteome</keyword>
<evidence type="ECO:0000313" key="5">
    <source>
        <dbReference type="Proteomes" id="UP000634043"/>
    </source>
</evidence>
<dbReference type="InterPro" id="IPR018711">
    <property type="entry name" value="NAGPA"/>
</dbReference>
<evidence type="ECO:0000313" key="4">
    <source>
        <dbReference type="EMBL" id="GGG21857.1"/>
    </source>
</evidence>
<sequence>MTKSYTRLLLLVSFSFLGSAAAKAQQPALQWEPRQDLNVLLPPSVRVYEASGKLADGAPVRAVYATVDLRDENLKLRSVGSNTRRQTTKEAYQEHEAILAINAGYFAATSSVSLLISDGEVIAPGSKAPTRGAFGLVNGKPEITWTYGEKESGKVYKYPVPQKAAGAKTAIPGGGELWMPNQATGGGPVLLKNGKLNITSGEEGFGGSHLMRHPRTAIGYPDAHTLVLMVVDGRQSSSAGVTLPELAQLMQQLGCQEALNLDGGGSSAMVAAEEVVNIPTDIPNGDRNSLRKNASALVLSEAIRSVNREVIYIDTDSRHYTEAGLWGKTNHASYYGTTPSRQSTISSETFKATYSFDSIPSGRYQLAAWWTVNENTNATRVPYVLHHSGKTDTLYTDQKALATSGRWNVFGDFILGPGDYLELINKGKGGKVVADAVRLVALEQFPQQPKRGDLRIAVISDLNSGLGADTYEWQVDSLLQRLPRIWQPDLVVCGGDMVAGQGVTSNETLLKMWAGFNRSIAQPLRKANVPFAFTIGNHDGGRSFPRERKATADYWAKQENAPGLQFIDRSHFPYYYSFVQHGIFFVSWDTSSPDITEENLAWLAEQFKKPEAKRAKLRFVIGHMPLYSVAQERDSKGNVLNNPERLRQLLQQYKVHTYISGHHHAYYPGKRGGLELLNAGAAGSGARGWLTLDESPMNTVTIMDIFLEQDSIAYTTYDIKHRDSRDMALFDEQKLPRAIFGVNGHLIHRNVRTGGKAEGILSGLHTGEALNTKGTGAVEAQIKNGKLFIAGTFRELEGKLPKEGIAIGVYQGRNTEPGELRYTLKAKPKNSRKGRFNGVFDLTEDTAELLAVGALHVQLHTDQQPKGALRAQLYPLSNQAPAAPVFTSHQSRNVYAVRNIEALFEVAWSAARDPDSDFIGYTYQLATDQDFHNIIWHKSTGRVRYLKLREQDWYSVLGHAAVNQPVTFYHRVIASDGKHLTYGETTPFQLMKSEQPLEDFVEVPAPTYVFDGKIHETGAGMGAQWDKDGKLWLADYYGKLIVKQKDGQDAPFSPLQQVTVNGQTYDLNTINGIGVDLDGNILIGRNRHLLKIDAATGQGLAVWEVPEGNRAITSPRANNKGEIYLTSLFAEDKNFVLRQSTSDPSAFELVRTLVFPGRILAREFDMTPDGLTLYFPNPGSPYIQVYSSKDGITYTRAEDITSIAAGCNAIGIGPDNTIFTAVRSSGVVPSSFHFRDDARKRMWTLPLPELNGAEARGIGVSPDGETLIFCSWDKGGGFYRYVLRKEADTKAATLEETGKPEATKNREAKRENRQ</sequence>
<dbReference type="Pfam" id="PF25275">
    <property type="entry name" value="Golvesin_C"/>
    <property type="match status" value="1"/>
</dbReference>
<dbReference type="InterPro" id="IPR033803">
    <property type="entry name" value="CBD-like_Golvesin-Xly"/>
</dbReference>
<proteinExistence type="predicted"/>
<dbReference type="InterPro" id="IPR004843">
    <property type="entry name" value="Calcineurin-like_PHP"/>
</dbReference>
<evidence type="ECO:0000259" key="3">
    <source>
        <dbReference type="SMART" id="SM00754"/>
    </source>
</evidence>
<dbReference type="InterPro" id="IPR015943">
    <property type="entry name" value="WD40/YVTN_repeat-like_dom_sf"/>
</dbReference>
<accession>A0ABQ1WB56</accession>
<name>A0ABQ1WB56_9BACT</name>
<dbReference type="Gene3D" id="3.60.21.10">
    <property type="match status" value="1"/>
</dbReference>
<dbReference type="SUPFAM" id="SSF56300">
    <property type="entry name" value="Metallo-dependent phosphatases"/>
    <property type="match status" value="1"/>
</dbReference>
<dbReference type="RefSeq" id="WP_188502074.1">
    <property type="nucleotide sequence ID" value="NZ_BMFP01000005.1"/>
</dbReference>
<feature type="domain" description="CHRD" evidence="3">
    <location>
        <begin position="758"/>
        <end position="875"/>
    </location>
</feature>
<dbReference type="Pfam" id="PF09992">
    <property type="entry name" value="NAGPA"/>
    <property type="match status" value="1"/>
</dbReference>
<dbReference type="InterPro" id="IPR029052">
    <property type="entry name" value="Metallo-depent_PP-like"/>
</dbReference>
<evidence type="ECO:0000256" key="2">
    <source>
        <dbReference type="SAM" id="SignalP"/>
    </source>
</evidence>
<dbReference type="EMBL" id="BMFP01000005">
    <property type="protein sequence ID" value="GGG21857.1"/>
    <property type="molecule type" value="Genomic_DNA"/>
</dbReference>
<feature type="compositionally biased region" description="Basic and acidic residues" evidence="1">
    <location>
        <begin position="1296"/>
        <end position="1314"/>
    </location>
</feature>
<comment type="caution">
    <text evidence="4">The sequence shown here is derived from an EMBL/GenBank/DDBJ whole genome shotgun (WGS) entry which is preliminary data.</text>
</comment>
<feature type="region of interest" description="Disordered" evidence="1">
    <location>
        <begin position="1290"/>
        <end position="1314"/>
    </location>
</feature>
<dbReference type="Gene3D" id="2.130.10.10">
    <property type="entry name" value="YVTN repeat-like/Quinoprotein amine dehydrogenase"/>
    <property type="match status" value="1"/>
</dbReference>
<dbReference type="InterPro" id="IPR010895">
    <property type="entry name" value="CHRD"/>
</dbReference>